<dbReference type="AlphaFoldDB" id="A0A172ZJP6"/>
<organism evidence="1 2">
    <name type="scientific">Paenibacillus bovis</name>
    <dbReference type="NCBI Taxonomy" id="1616788"/>
    <lineage>
        <taxon>Bacteria</taxon>
        <taxon>Bacillati</taxon>
        <taxon>Bacillota</taxon>
        <taxon>Bacilli</taxon>
        <taxon>Bacillales</taxon>
        <taxon>Paenibacillaceae</taxon>
        <taxon>Paenibacillus</taxon>
    </lineage>
</organism>
<reference evidence="2" key="1">
    <citation type="submission" date="2015-10" db="EMBL/GenBank/DDBJ databases">
        <title>Genome of Paenibacillus bovis sp. nov.</title>
        <authorList>
            <person name="Wu Z."/>
            <person name="Gao C."/>
            <person name="Liu Z."/>
            <person name="Zheng H."/>
        </authorList>
    </citation>
    <scope>NUCLEOTIDE SEQUENCE [LARGE SCALE GENOMIC DNA]</scope>
    <source>
        <strain evidence="2">BD3526</strain>
    </source>
</reference>
<evidence type="ECO:0000313" key="2">
    <source>
        <dbReference type="Proteomes" id="UP000078148"/>
    </source>
</evidence>
<accession>A0A172ZJP6</accession>
<dbReference type="STRING" id="1616788.AR543_18830"/>
<evidence type="ECO:0000313" key="1">
    <source>
        <dbReference type="EMBL" id="ANF97866.1"/>
    </source>
</evidence>
<sequence length="166" mass="18707">MSYNVHVTKSLNWWHSEQHPITEADLEQVKSWIDLLPITYTKGRLTLEGANNEVMGILIAIAEQIGARVQGDEGEVYEGDYPIDPQMLAELERSKSIYVSPELPATNEYIESIIIGSELLHPKYGPGTVMEIINEQTDKELIVFFPSIGATKQILAYYAKLNMPNK</sequence>
<gene>
    <name evidence="1" type="ORF">AR543_18830</name>
</gene>
<proteinExistence type="predicted"/>
<dbReference type="OrthoDB" id="981250at2"/>
<protein>
    <submittedName>
        <fullName evidence="1">Uncharacterized protein</fullName>
    </submittedName>
</protein>
<dbReference type="RefSeq" id="WP_060535959.1">
    <property type="nucleotide sequence ID" value="NZ_CP013023.1"/>
</dbReference>
<name>A0A172ZJP6_9BACL</name>
<dbReference type="KEGG" id="pbv:AR543_18830"/>
<dbReference type="Proteomes" id="UP000078148">
    <property type="component" value="Chromosome"/>
</dbReference>
<reference evidence="1 2" key="2">
    <citation type="journal article" date="2016" name="Int. J. Syst. Evol. Microbiol.">
        <title>Paenibacillus bovis sp. nov., isolated from raw yak (Bos grunniens) milk.</title>
        <authorList>
            <person name="Gao C."/>
            <person name="Han J."/>
            <person name="Liu Z."/>
            <person name="Xu X."/>
            <person name="Hang F."/>
            <person name="Wu Z."/>
        </authorList>
    </citation>
    <scope>NUCLEOTIDE SEQUENCE [LARGE SCALE GENOMIC DNA]</scope>
    <source>
        <strain evidence="1 2">BD3526</strain>
    </source>
</reference>
<dbReference type="Pfam" id="PF21196">
    <property type="entry name" value="PcrA_UvrD_tudor"/>
    <property type="match status" value="1"/>
</dbReference>
<keyword evidence="2" id="KW-1185">Reference proteome</keyword>
<dbReference type="EMBL" id="CP013023">
    <property type="protein sequence ID" value="ANF97866.1"/>
    <property type="molecule type" value="Genomic_DNA"/>
</dbReference>